<evidence type="ECO:0000313" key="1">
    <source>
        <dbReference type="EMBL" id="THD11257.1"/>
    </source>
</evidence>
<gene>
    <name evidence="1" type="ORF">B1806_03815</name>
</gene>
<organism evidence="1 2">
    <name type="scientific">Metallibacterium scheffleri</name>
    <dbReference type="NCBI Taxonomy" id="993689"/>
    <lineage>
        <taxon>Bacteria</taxon>
        <taxon>Pseudomonadati</taxon>
        <taxon>Pseudomonadota</taxon>
        <taxon>Gammaproteobacteria</taxon>
        <taxon>Lysobacterales</taxon>
        <taxon>Rhodanobacteraceae</taxon>
        <taxon>Metallibacterium</taxon>
    </lineage>
</organism>
<dbReference type="Proteomes" id="UP000307749">
    <property type="component" value="Unassembled WGS sequence"/>
</dbReference>
<accession>A0A4S3KQD7</accession>
<evidence type="ECO:0000313" key="2">
    <source>
        <dbReference type="Proteomes" id="UP000307749"/>
    </source>
</evidence>
<keyword evidence="2" id="KW-1185">Reference proteome</keyword>
<protein>
    <submittedName>
        <fullName evidence="1">Uncharacterized protein</fullName>
    </submittedName>
</protein>
<sequence>MPVSPGIRSGAKHMRGGLTLLQRFANRRDDSHRMAVALHGRADLRSVSQFQIRTVNQGQRALPGTTQVAQIVWYTPPII</sequence>
<proteinExistence type="predicted"/>
<comment type="caution">
    <text evidence="1">The sequence shown here is derived from an EMBL/GenBank/DDBJ whole genome shotgun (WGS) entry which is preliminary data.</text>
</comment>
<dbReference type="AlphaFoldDB" id="A0A4S3KQD7"/>
<reference evidence="1 2" key="1">
    <citation type="submission" date="2017-02" db="EMBL/GenBank/DDBJ databases">
        <title>Whole genome sequencing of Metallibacterium scheffleri DSM 24874 (T).</title>
        <authorList>
            <person name="Kumar S."/>
            <person name="Patil P."/>
            <person name="Patil P.B."/>
        </authorList>
    </citation>
    <scope>NUCLEOTIDE SEQUENCE [LARGE SCALE GENOMIC DNA]</scope>
    <source>
        <strain evidence="1 2">DSM 24874</strain>
    </source>
</reference>
<name>A0A4S3KQD7_9GAMM</name>
<dbReference type="EMBL" id="MWQO01000014">
    <property type="protein sequence ID" value="THD11257.1"/>
    <property type="molecule type" value="Genomic_DNA"/>
</dbReference>